<dbReference type="InterPro" id="IPR023393">
    <property type="entry name" value="START-like_dom_sf"/>
</dbReference>
<feature type="domain" description="Coenzyme Q-binding protein COQ10 START" evidence="1">
    <location>
        <begin position="10"/>
        <end position="128"/>
    </location>
</feature>
<dbReference type="Gene3D" id="3.30.530.20">
    <property type="match status" value="1"/>
</dbReference>
<comment type="caution">
    <text evidence="2">The sequence shown here is derived from an EMBL/GenBank/DDBJ whole genome shotgun (WGS) entry which is preliminary data.</text>
</comment>
<organism evidence="2 3">
    <name type="scientific">Kitasatospora nipponensis</name>
    <dbReference type="NCBI Taxonomy" id="258049"/>
    <lineage>
        <taxon>Bacteria</taxon>
        <taxon>Bacillati</taxon>
        <taxon>Actinomycetota</taxon>
        <taxon>Actinomycetes</taxon>
        <taxon>Kitasatosporales</taxon>
        <taxon>Streptomycetaceae</taxon>
        <taxon>Kitasatospora</taxon>
    </lineage>
</organism>
<dbReference type="InterPro" id="IPR047137">
    <property type="entry name" value="ORF3"/>
</dbReference>
<gene>
    <name evidence="2" type="ORF">GCM10009665_33910</name>
</gene>
<dbReference type="Pfam" id="PF03364">
    <property type="entry name" value="Polyketide_cyc"/>
    <property type="match status" value="1"/>
</dbReference>
<dbReference type="SUPFAM" id="SSF55961">
    <property type="entry name" value="Bet v1-like"/>
    <property type="match status" value="1"/>
</dbReference>
<evidence type="ECO:0000313" key="2">
    <source>
        <dbReference type="EMBL" id="GAA1240265.1"/>
    </source>
</evidence>
<name>A0ABP4H1K7_9ACTN</name>
<reference evidence="3" key="1">
    <citation type="journal article" date="2019" name="Int. J. Syst. Evol. Microbiol.">
        <title>The Global Catalogue of Microorganisms (GCM) 10K type strain sequencing project: providing services to taxonomists for standard genome sequencing and annotation.</title>
        <authorList>
            <consortium name="The Broad Institute Genomics Platform"/>
            <consortium name="The Broad Institute Genome Sequencing Center for Infectious Disease"/>
            <person name="Wu L."/>
            <person name="Ma J."/>
        </authorList>
    </citation>
    <scope>NUCLEOTIDE SEQUENCE [LARGE SCALE GENOMIC DNA]</scope>
    <source>
        <strain evidence="3">JCM 13004</strain>
    </source>
</reference>
<protein>
    <submittedName>
        <fullName evidence="2">SRPBCC family protein</fullName>
    </submittedName>
</protein>
<evidence type="ECO:0000313" key="3">
    <source>
        <dbReference type="Proteomes" id="UP001500037"/>
    </source>
</evidence>
<dbReference type="Proteomes" id="UP001500037">
    <property type="component" value="Unassembled WGS sequence"/>
</dbReference>
<dbReference type="RefSeq" id="WP_344442471.1">
    <property type="nucleotide sequence ID" value="NZ_BAAALF010000052.1"/>
</dbReference>
<dbReference type="PANTHER" id="PTHR33824:SF7">
    <property type="entry name" value="POLYKETIDE CYCLASE_DEHYDRASE AND LIPID TRANSPORT SUPERFAMILY PROTEIN"/>
    <property type="match status" value="1"/>
</dbReference>
<sequence length="146" mass="16192">MIRIEESVEVDVPVAAAYAQWSRFEEFPRFMPGVLSVQRTAPHLTHWVVRLAGATREFDATVTELVPQERIAWCSLSEEVRQAGVVTFHRLSEGRTRVMLQLDSSPLGVLETVGGALGFVHRQSLEDLRGFKDFVESSPGDAAPGN</sequence>
<keyword evidence="3" id="KW-1185">Reference proteome</keyword>
<accession>A0ABP4H1K7</accession>
<dbReference type="CDD" id="cd07817">
    <property type="entry name" value="SRPBCC_8"/>
    <property type="match status" value="1"/>
</dbReference>
<dbReference type="InterPro" id="IPR005031">
    <property type="entry name" value="COQ10_START"/>
</dbReference>
<proteinExistence type="predicted"/>
<dbReference type="PANTHER" id="PTHR33824">
    <property type="entry name" value="POLYKETIDE CYCLASE/DEHYDRASE AND LIPID TRANSPORT SUPERFAMILY PROTEIN"/>
    <property type="match status" value="1"/>
</dbReference>
<evidence type="ECO:0000259" key="1">
    <source>
        <dbReference type="Pfam" id="PF03364"/>
    </source>
</evidence>
<dbReference type="EMBL" id="BAAALF010000052">
    <property type="protein sequence ID" value="GAA1240265.1"/>
    <property type="molecule type" value="Genomic_DNA"/>
</dbReference>